<dbReference type="RefSeq" id="WP_008827238.1">
    <property type="nucleotide sequence ID" value="NZ_AFNU02000012.1"/>
</dbReference>
<sequence>MLKLKHLFANFNAALMVVNYWTDLKEVPESFNYFRTAANAIYPFEINEQVYYLRMAPKDEKDKEHVIAELEFINYLKSSDYSVVECVPSKYGNQLEEVVTPLGTYYAVVFKSVPGKQLGQVDLTNEIVFNWGLSLGKLHNLSNEFNPDHKRPSWLDQFSWMREVLNDFQDENLAIKELSLLEDYFKDLEVSDEHYGLIHFDFEPDNVFYDEESGLFTPIDFDDSVYHWYVVDIERSLNSIEEEFPKELHEQYTKKFLSGYRSVRSIDEKLYKLIPLFARYANLYGYIRCLRSVTESWNHEPEWMISLRAHLGRLMEKRSREFGKTI</sequence>
<keyword evidence="3" id="KW-0808">Transferase</keyword>
<dbReference type="Pfam" id="PF01636">
    <property type="entry name" value="APH"/>
    <property type="match status" value="1"/>
</dbReference>
<organism evidence="3 4">
    <name type="scientific">Haloplasma contractile SSD-17B</name>
    <dbReference type="NCBI Taxonomy" id="1033810"/>
    <lineage>
        <taxon>Bacteria</taxon>
        <taxon>Bacillati</taxon>
        <taxon>Mycoplasmatota</taxon>
        <taxon>Mollicutes</taxon>
        <taxon>Haloplasmatales</taxon>
        <taxon>Haloplasmataceae</taxon>
        <taxon>Haloplasma</taxon>
    </lineage>
</organism>
<gene>
    <name evidence="3" type="ORF">HLPCO_002638</name>
</gene>
<dbReference type="PANTHER" id="PTHR21064">
    <property type="entry name" value="AMINOGLYCOSIDE PHOSPHOTRANSFERASE DOMAIN-CONTAINING PROTEIN-RELATED"/>
    <property type="match status" value="1"/>
</dbReference>
<dbReference type="Proteomes" id="UP000005707">
    <property type="component" value="Unassembled WGS sequence"/>
</dbReference>
<evidence type="ECO:0000313" key="3">
    <source>
        <dbReference type="EMBL" id="ERJ11336.1"/>
    </source>
</evidence>
<dbReference type="Gene3D" id="3.90.1200.10">
    <property type="match status" value="1"/>
</dbReference>
<dbReference type="GO" id="GO:0004413">
    <property type="term" value="F:homoserine kinase activity"/>
    <property type="evidence" value="ECO:0007669"/>
    <property type="project" value="UniProtKB-EC"/>
</dbReference>
<accession>F7Q121</accession>
<dbReference type="InParanoid" id="F7Q121"/>
<dbReference type="AlphaFoldDB" id="F7Q121"/>
<dbReference type="InterPro" id="IPR050249">
    <property type="entry name" value="Pseudomonas-type_ThrB"/>
</dbReference>
<dbReference type="PANTHER" id="PTHR21064:SF6">
    <property type="entry name" value="AMINOGLYCOSIDE PHOSPHOTRANSFERASE DOMAIN-CONTAINING PROTEIN"/>
    <property type="match status" value="1"/>
</dbReference>
<dbReference type="EC" id="2.7.1.39" evidence="3"/>
<reference evidence="3 4" key="1">
    <citation type="journal article" date="2011" name="J. Bacteriol.">
        <title>Genome sequence of Haloplasma contractile, an unusual contractile bacterium from a deep-sea anoxic brine lake.</title>
        <authorList>
            <person name="Antunes A."/>
            <person name="Alam I."/>
            <person name="El Dorry H."/>
            <person name="Siam R."/>
            <person name="Robertson A."/>
            <person name="Bajic V.B."/>
            <person name="Stingl U."/>
        </authorList>
    </citation>
    <scope>NUCLEOTIDE SEQUENCE [LARGE SCALE GENOMIC DNA]</scope>
    <source>
        <strain evidence="3 4">SSD-17B</strain>
    </source>
</reference>
<dbReference type="EMBL" id="AFNU02000012">
    <property type="protein sequence ID" value="ERJ11336.1"/>
    <property type="molecule type" value="Genomic_DNA"/>
</dbReference>
<proteinExistence type="inferred from homology"/>
<reference evidence="3 4" key="2">
    <citation type="journal article" date="2013" name="PLoS ONE">
        <title>INDIGO - INtegrated Data Warehouse of MIcrobial GenOmes with Examples from the Red Sea Extremophiles.</title>
        <authorList>
            <person name="Alam I."/>
            <person name="Antunes A."/>
            <person name="Kamau A.A."/>
            <person name="Ba Alawi W."/>
            <person name="Kalkatawi M."/>
            <person name="Stingl U."/>
            <person name="Bajic V.B."/>
        </authorList>
    </citation>
    <scope>NUCLEOTIDE SEQUENCE [LARGE SCALE GENOMIC DNA]</scope>
    <source>
        <strain evidence="3 4">SSD-17B</strain>
    </source>
</reference>
<comment type="similarity">
    <text evidence="1">Belongs to the pseudomonas-type ThrB family.</text>
</comment>
<dbReference type="eggNOG" id="COG2334">
    <property type="taxonomic scope" value="Bacteria"/>
</dbReference>
<dbReference type="STRING" id="1033810.HLPCO_002638"/>
<dbReference type="InterPro" id="IPR011009">
    <property type="entry name" value="Kinase-like_dom_sf"/>
</dbReference>
<evidence type="ECO:0000313" key="4">
    <source>
        <dbReference type="Proteomes" id="UP000005707"/>
    </source>
</evidence>
<protein>
    <submittedName>
        <fullName evidence="3">Homoserine kinase type II protein</fullName>
        <ecNumber evidence="3">2.7.1.39</ecNumber>
    </submittedName>
</protein>
<comment type="caution">
    <text evidence="3">The sequence shown here is derived from an EMBL/GenBank/DDBJ whole genome shotgun (WGS) entry which is preliminary data.</text>
</comment>
<dbReference type="OrthoDB" id="4030632at2"/>
<dbReference type="InterPro" id="IPR002575">
    <property type="entry name" value="Aminoglycoside_PTrfase"/>
</dbReference>
<feature type="domain" description="Aminoglycoside phosphotransferase" evidence="2">
    <location>
        <begin position="42"/>
        <end position="264"/>
    </location>
</feature>
<dbReference type="SUPFAM" id="SSF56112">
    <property type="entry name" value="Protein kinase-like (PK-like)"/>
    <property type="match status" value="1"/>
</dbReference>
<keyword evidence="3" id="KW-0418">Kinase</keyword>
<evidence type="ECO:0000256" key="1">
    <source>
        <dbReference type="ARBA" id="ARBA00038240"/>
    </source>
</evidence>
<evidence type="ECO:0000259" key="2">
    <source>
        <dbReference type="Pfam" id="PF01636"/>
    </source>
</evidence>
<name>F7Q121_9MOLU</name>
<keyword evidence="4" id="KW-1185">Reference proteome</keyword>